<evidence type="ECO:0000313" key="3">
    <source>
        <dbReference type="Proteomes" id="UP001642484"/>
    </source>
</evidence>
<reference evidence="2 3" key="1">
    <citation type="submission" date="2024-02" db="EMBL/GenBank/DDBJ databases">
        <authorList>
            <person name="Chen Y."/>
            <person name="Shah S."/>
            <person name="Dougan E. K."/>
            <person name="Thang M."/>
            <person name="Chan C."/>
        </authorList>
    </citation>
    <scope>NUCLEOTIDE SEQUENCE [LARGE SCALE GENOMIC DNA]</scope>
</reference>
<feature type="transmembrane region" description="Helical" evidence="1">
    <location>
        <begin position="147"/>
        <end position="171"/>
    </location>
</feature>
<sequence>MDGPGTRHGHFWVPNRRFALRNTWASAPRSHTTRFSAPERAGLDRKHRVFTMLEHGGPSLMRGGEYADQAPVEAFVSAGGLFAKSESMEITNDPRFFQDNVLGYRLAAFAGMGVVAGLMVQNSLDSLFDMSKALTFKGSVQNHIDSWFQLAAILLLAVVHFLNIIATYVGVAQPYHTIRLMTAGPTGFESAACYYLNKNIVAWRHFAVFGALLSMPMFLLSCGLRMMVKFDRENYDWEGKMNIDDRAAPESSDRFLGILMCTVFIVMALMVWYIHHKHWRVFDERYKLLKPNLAQHHDVLNSMSRRR</sequence>
<feature type="transmembrane region" description="Helical" evidence="1">
    <location>
        <begin position="255"/>
        <end position="275"/>
    </location>
</feature>
<comment type="caution">
    <text evidence="2">The sequence shown here is derived from an EMBL/GenBank/DDBJ whole genome shotgun (WGS) entry which is preliminary data.</text>
</comment>
<feature type="transmembrane region" description="Helical" evidence="1">
    <location>
        <begin position="102"/>
        <end position="120"/>
    </location>
</feature>
<proteinExistence type="predicted"/>
<evidence type="ECO:0000256" key="1">
    <source>
        <dbReference type="SAM" id="Phobius"/>
    </source>
</evidence>
<keyword evidence="3" id="KW-1185">Reference proteome</keyword>
<name>A0ABP0HPG1_9DINO</name>
<dbReference type="Proteomes" id="UP001642484">
    <property type="component" value="Unassembled WGS sequence"/>
</dbReference>
<accession>A0ABP0HPG1</accession>
<evidence type="ECO:0000313" key="2">
    <source>
        <dbReference type="EMBL" id="CAK8991688.1"/>
    </source>
</evidence>
<keyword evidence="1" id="KW-0812">Transmembrane</keyword>
<gene>
    <name evidence="2" type="ORF">CCMP2556_LOCUS2558</name>
</gene>
<feature type="non-terminal residue" evidence="2">
    <location>
        <position position="307"/>
    </location>
</feature>
<organism evidence="2 3">
    <name type="scientific">Durusdinium trenchii</name>
    <dbReference type="NCBI Taxonomy" id="1381693"/>
    <lineage>
        <taxon>Eukaryota</taxon>
        <taxon>Sar</taxon>
        <taxon>Alveolata</taxon>
        <taxon>Dinophyceae</taxon>
        <taxon>Suessiales</taxon>
        <taxon>Symbiodiniaceae</taxon>
        <taxon>Durusdinium</taxon>
    </lineage>
</organism>
<feature type="transmembrane region" description="Helical" evidence="1">
    <location>
        <begin position="206"/>
        <end position="228"/>
    </location>
</feature>
<dbReference type="EMBL" id="CAXAMN010000980">
    <property type="protein sequence ID" value="CAK8991688.1"/>
    <property type="molecule type" value="Genomic_DNA"/>
</dbReference>
<keyword evidence="1" id="KW-0472">Membrane</keyword>
<protein>
    <submittedName>
        <fullName evidence="2">Uncharacterized protein</fullName>
    </submittedName>
</protein>
<keyword evidence="1" id="KW-1133">Transmembrane helix</keyword>